<feature type="transmembrane region" description="Helical" evidence="6">
    <location>
        <begin position="257"/>
        <end position="274"/>
    </location>
</feature>
<feature type="transmembrane region" description="Helical" evidence="6">
    <location>
        <begin position="481"/>
        <end position="503"/>
    </location>
</feature>
<accession>A0ABU7VBQ1</accession>
<dbReference type="SUPFAM" id="SSF56281">
    <property type="entry name" value="Metallo-hydrolase/oxidoreductase"/>
    <property type="match status" value="1"/>
</dbReference>
<dbReference type="Pfam" id="PF03772">
    <property type="entry name" value="Competence"/>
    <property type="match status" value="1"/>
</dbReference>
<keyword evidence="5 6" id="KW-0472">Membrane</keyword>
<feature type="transmembrane region" description="Helical" evidence="6">
    <location>
        <begin position="351"/>
        <end position="373"/>
    </location>
</feature>
<dbReference type="PANTHER" id="PTHR30619">
    <property type="entry name" value="DNA INTERNALIZATION/COMPETENCE PROTEIN COMEC/REC2"/>
    <property type="match status" value="1"/>
</dbReference>
<feature type="domain" description="Metallo-beta-lactamase" evidence="7">
    <location>
        <begin position="521"/>
        <end position="714"/>
    </location>
</feature>
<dbReference type="SMART" id="SM00849">
    <property type="entry name" value="Lactamase_B"/>
    <property type="match status" value="1"/>
</dbReference>
<dbReference type="Pfam" id="PF00753">
    <property type="entry name" value="Lactamase_B"/>
    <property type="match status" value="1"/>
</dbReference>
<dbReference type="EMBL" id="JAZHOV010000009">
    <property type="protein sequence ID" value="MEF2256257.1"/>
    <property type="molecule type" value="Genomic_DNA"/>
</dbReference>
<proteinExistence type="predicted"/>
<feature type="transmembrane region" description="Helical" evidence="6">
    <location>
        <begin position="420"/>
        <end position="441"/>
    </location>
</feature>
<dbReference type="PANTHER" id="PTHR30619:SF1">
    <property type="entry name" value="RECOMBINATION PROTEIN 2"/>
    <property type="match status" value="1"/>
</dbReference>
<dbReference type="CDD" id="cd07731">
    <property type="entry name" value="ComA-like_MBL-fold"/>
    <property type="match status" value="1"/>
</dbReference>
<evidence type="ECO:0000259" key="7">
    <source>
        <dbReference type="SMART" id="SM00849"/>
    </source>
</evidence>
<comment type="caution">
    <text evidence="8">The sequence shown here is derived from an EMBL/GenBank/DDBJ whole genome shotgun (WGS) entry which is preliminary data.</text>
</comment>
<keyword evidence="3 6" id="KW-0812">Transmembrane</keyword>
<comment type="subcellular location">
    <subcellularLocation>
        <location evidence="1">Cell membrane</location>
        <topology evidence="1">Multi-pass membrane protein</topology>
    </subcellularLocation>
</comment>
<gene>
    <name evidence="8" type="ORF">V2V91_14125</name>
</gene>
<dbReference type="Gene3D" id="3.60.15.10">
    <property type="entry name" value="Ribonuclease Z/Hydroxyacylglutathione hydrolase-like"/>
    <property type="match status" value="1"/>
</dbReference>
<dbReference type="RefSeq" id="WP_331792333.1">
    <property type="nucleotide sequence ID" value="NZ_BAAAUO010000011.1"/>
</dbReference>
<feature type="transmembrane region" description="Helical" evidence="6">
    <location>
        <begin position="229"/>
        <end position="251"/>
    </location>
</feature>
<reference evidence="8 9" key="1">
    <citation type="submission" date="2024-01" db="EMBL/GenBank/DDBJ databases">
        <title>the genome sequence of strain Microbacterium schleiferi NBRC 15075.</title>
        <authorList>
            <person name="Ding Y."/>
            <person name="Zhang G."/>
        </authorList>
    </citation>
    <scope>NUCLEOTIDE SEQUENCE [LARGE SCALE GENOMIC DNA]</scope>
    <source>
        <strain evidence="8 9">NBRC 15075</strain>
    </source>
</reference>
<feature type="transmembrane region" description="Helical" evidence="6">
    <location>
        <begin position="447"/>
        <end position="469"/>
    </location>
</feature>
<feature type="transmembrane region" description="Helical" evidence="6">
    <location>
        <begin position="286"/>
        <end position="312"/>
    </location>
</feature>
<evidence type="ECO:0000256" key="6">
    <source>
        <dbReference type="SAM" id="Phobius"/>
    </source>
</evidence>
<evidence type="ECO:0000313" key="9">
    <source>
        <dbReference type="Proteomes" id="UP001351900"/>
    </source>
</evidence>
<keyword evidence="4 6" id="KW-1133">Transmembrane helix</keyword>
<dbReference type="InterPro" id="IPR052159">
    <property type="entry name" value="Competence_DNA_uptake"/>
</dbReference>
<dbReference type="InterPro" id="IPR001279">
    <property type="entry name" value="Metallo-B-lactamas"/>
</dbReference>
<dbReference type="InterPro" id="IPR035681">
    <property type="entry name" value="ComA-like_MBL"/>
</dbReference>
<evidence type="ECO:0000313" key="8">
    <source>
        <dbReference type="EMBL" id="MEF2256257.1"/>
    </source>
</evidence>
<feature type="transmembrane region" description="Helical" evidence="6">
    <location>
        <begin position="318"/>
        <end position="339"/>
    </location>
</feature>
<dbReference type="Proteomes" id="UP001351900">
    <property type="component" value="Unassembled WGS sequence"/>
</dbReference>
<sequence>MVVVALAAASVGGGVVLGAISQRRSSTVTSEAGGVYRRAPTAVGILSVVVVALAAGAAVGIHVALAQSGRDAALEAFGSGSRVVEVEAIVTGKVEPRAGGQRAFDASIRLIGSDGGALSGWADAAVRVPGEQVSSGLDVGARIRVSGTSRPAYPGDRAVVQILAHETEIVEPPTGILRIAADLRQSLVRAAGGLPGGGGELVPGLAVGDTSAVSSQTDADMKASSLSHLTAVSGANCALVVGIAFVAAAGLGAGRRVRVIAGLGALVGFVILVTPEPSVVRAAMMAGIAMLAVLLGRAGAGVALLSAAVVLLLLFDPWLAGSLGFALSVAATAALLTLARPLASGLTRVMPAPLALALSVPLAAQLACGPLLVLIDPSVPLWGVPANLLAAPAAPAATVLGLAACIAAPLPVLQSGLAALAWLPAAWIAGIADVASGLPFARVPWASGLLGALLLALMGTLAALALGLPEQRPRSTRVRRGSALLLAAVVTIWTCTTVVTTIAQRWGIPRDWSILMCDVGQGDAVLVRSEGATALIDTGHDPALMSACLDRVGVTRLDLLVLTHFDKDHVGGTEAVVGRADTVLHGPTDGSADERLLADLAQAGAQVVSAQDGMTGTLGGAHWSVLWPRATALFAAGNDSSVTVSIEGGGVPRSLFLGDLSAEPQRMLRASTRGVVEVVKVSHHGSADQDPGLYDQIAPRIGLIGAGADNTYGHPTATTLAMLQGSAVGRTDQDGIVAVVGEGETLALWREHAAPVGGGG</sequence>
<evidence type="ECO:0000256" key="5">
    <source>
        <dbReference type="ARBA" id="ARBA00023136"/>
    </source>
</evidence>
<feature type="transmembrane region" description="Helical" evidence="6">
    <location>
        <begin position="393"/>
        <end position="413"/>
    </location>
</feature>
<dbReference type="InterPro" id="IPR036866">
    <property type="entry name" value="RibonucZ/Hydroxyglut_hydro"/>
</dbReference>
<name>A0ABU7VBQ1_9MICO</name>
<protein>
    <submittedName>
        <fullName evidence="8">ComEC/Rec2 family competence protein</fullName>
    </submittedName>
</protein>
<evidence type="ECO:0000256" key="3">
    <source>
        <dbReference type="ARBA" id="ARBA00022692"/>
    </source>
</evidence>
<keyword evidence="9" id="KW-1185">Reference proteome</keyword>
<dbReference type="NCBIfam" id="TIGR00360">
    <property type="entry name" value="ComEC_N-term"/>
    <property type="match status" value="1"/>
</dbReference>
<evidence type="ECO:0000256" key="2">
    <source>
        <dbReference type="ARBA" id="ARBA00022475"/>
    </source>
</evidence>
<evidence type="ECO:0000256" key="4">
    <source>
        <dbReference type="ARBA" id="ARBA00022989"/>
    </source>
</evidence>
<organism evidence="8 9">
    <name type="scientific">Microbacterium schleiferi</name>
    <dbReference type="NCBI Taxonomy" id="69362"/>
    <lineage>
        <taxon>Bacteria</taxon>
        <taxon>Bacillati</taxon>
        <taxon>Actinomycetota</taxon>
        <taxon>Actinomycetes</taxon>
        <taxon>Micrococcales</taxon>
        <taxon>Microbacteriaceae</taxon>
        <taxon>Microbacterium</taxon>
    </lineage>
</organism>
<keyword evidence="2" id="KW-1003">Cell membrane</keyword>
<feature type="transmembrane region" description="Helical" evidence="6">
    <location>
        <begin position="42"/>
        <end position="65"/>
    </location>
</feature>
<dbReference type="InterPro" id="IPR004477">
    <property type="entry name" value="ComEC_N"/>
</dbReference>
<evidence type="ECO:0000256" key="1">
    <source>
        <dbReference type="ARBA" id="ARBA00004651"/>
    </source>
</evidence>